<organism evidence="1 2">
    <name type="scientific">Phytophthora megakarya</name>
    <dbReference type="NCBI Taxonomy" id="4795"/>
    <lineage>
        <taxon>Eukaryota</taxon>
        <taxon>Sar</taxon>
        <taxon>Stramenopiles</taxon>
        <taxon>Oomycota</taxon>
        <taxon>Peronosporomycetes</taxon>
        <taxon>Peronosporales</taxon>
        <taxon>Peronosporaceae</taxon>
        <taxon>Phytophthora</taxon>
    </lineage>
</organism>
<comment type="caution">
    <text evidence="1">The sequence shown here is derived from an EMBL/GenBank/DDBJ whole genome shotgun (WGS) entry which is preliminary data.</text>
</comment>
<dbReference type="OrthoDB" id="129639at2759"/>
<evidence type="ECO:0000313" key="1">
    <source>
        <dbReference type="EMBL" id="OWY96531.1"/>
    </source>
</evidence>
<name>A0A225UU94_9STRA</name>
<proteinExistence type="predicted"/>
<reference evidence="2" key="1">
    <citation type="submission" date="2017-03" db="EMBL/GenBank/DDBJ databases">
        <title>Phytopthora megakarya and P. palmivora, two closely related causual agents of cacao black pod achieved similar genome size and gene model numbers by different mechanisms.</title>
        <authorList>
            <person name="Ali S."/>
            <person name="Shao J."/>
            <person name="Larry D.J."/>
            <person name="Kronmiller B."/>
            <person name="Shen D."/>
            <person name="Strem M.D."/>
            <person name="Melnick R.L."/>
            <person name="Guiltinan M.J."/>
            <person name="Tyler B.M."/>
            <person name="Meinhardt L.W."/>
            <person name="Bailey B.A."/>
        </authorList>
    </citation>
    <scope>NUCLEOTIDE SEQUENCE [LARGE SCALE GENOMIC DNA]</scope>
    <source>
        <strain evidence="2">zdho120</strain>
    </source>
</reference>
<protein>
    <submittedName>
        <fullName evidence="1">Uncharacterized protein</fullName>
    </submittedName>
</protein>
<sequence length="124" mass="14328">CPNLIELTLSGDLVDIQLDFTKYRLATKPIPELTFVWDHVTEITKVLSDPSYPLTKCTRHLKVYLLPVAIPPDMARNFDFYVDALVDMLEANERLKFVDVFSPDPKHEREINSKHNRGNAKLLF</sequence>
<dbReference type="Proteomes" id="UP000198211">
    <property type="component" value="Unassembled WGS sequence"/>
</dbReference>
<feature type="non-terminal residue" evidence="1">
    <location>
        <position position="1"/>
    </location>
</feature>
<evidence type="ECO:0000313" key="2">
    <source>
        <dbReference type="Proteomes" id="UP000198211"/>
    </source>
</evidence>
<gene>
    <name evidence="1" type="ORF">PHMEG_00033178</name>
</gene>
<accession>A0A225UU94</accession>
<keyword evidence="2" id="KW-1185">Reference proteome</keyword>
<dbReference type="AlphaFoldDB" id="A0A225UU94"/>
<dbReference type="EMBL" id="NBNE01011504">
    <property type="protein sequence ID" value="OWY96531.1"/>
    <property type="molecule type" value="Genomic_DNA"/>
</dbReference>